<feature type="domain" description="Glucose-methanol-choline oxidoreductase C-terminal" evidence="6">
    <location>
        <begin position="443"/>
        <end position="500"/>
    </location>
</feature>
<dbReference type="PANTHER" id="PTHR46056:SF12">
    <property type="entry name" value="LONG-CHAIN-ALCOHOL OXIDASE"/>
    <property type="match status" value="1"/>
</dbReference>
<evidence type="ECO:0000256" key="2">
    <source>
        <dbReference type="ARBA" id="ARBA00022630"/>
    </source>
</evidence>
<accession>A0A6I6FKZ9</accession>
<dbReference type="InterPro" id="IPR000172">
    <property type="entry name" value="GMC_OxRdtase_N"/>
</dbReference>
<dbReference type="PANTHER" id="PTHR46056">
    <property type="entry name" value="LONG-CHAIN-ALCOHOL OXIDASE"/>
    <property type="match status" value="1"/>
</dbReference>
<dbReference type="Gene3D" id="3.50.50.60">
    <property type="entry name" value="FAD/NAD(P)-binding domain"/>
    <property type="match status" value="2"/>
</dbReference>
<dbReference type="InterPro" id="IPR036188">
    <property type="entry name" value="FAD/NAD-bd_sf"/>
</dbReference>
<dbReference type="GO" id="GO:0016614">
    <property type="term" value="F:oxidoreductase activity, acting on CH-OH group of donors"/>
    <property type="evidence" value="ECO:0007669"/>
    <property type="project" value="InterPro"/>
</dbReference>
<dbReference type="Pfam" id="PF00732">
    <property type="entry name" value="GMC_oxred_N"/>
    <property type="match status" value="1"/>
</dbReference>
<reference evidence="7 8" key="1">
    <citation type="submission" date="2018-12" db="EMBL/GenBank/DDBJ databases">
        <title>Complete genome sequence of Streptomyces ficellus NRRL8067, the producer of ficellomycin, feldamycin and nojirimycin.</title>
        <authorList>
            <person name="Zhang H."/>
            <person name="Yue R."/>
            <person name="Liu Y."/>
            <person name="Li M."/>
            <person name="Mu H."/>
            <person name="Zhang J."/>
        </authorList>
    </citation>
    <scope>NUCLEOTIDE SEQUENCE [LARGE SCALE GENOMIC DNA]</scope>
    <source>
        <strain evidence="7 8">NRRL 8067</strain>
    </source>
</reference>
<dbReference type="InterPro" id="IPR007867">
    <property type="entry name" value="GMC_OxRtase_C"/>
</dbReference>
<dbReference type="AlphaFoldDB" id="A0A6I6FKZ9"/>
<evidence type="ECO:0000256" key="4">
    <source>
        <dbReference type="ARBA" id="ARBA00023002"/>
    </source>
</evidence>
<evidence type="ECO:0000256" key="1">
    <source>
        <dbReference type="ARBA" id="ARBA00010790"/>
    </source>
</evidence>
<keyword evidence="3" id="KW-0274">FAD</keyword>
<keyword evidence="4" id="KW-0560">Oxidoreductase</keyword>
<name>A0A6I6FKZ9_9ACTN</name>
<dbReference type="InterPro" id="IPR022357">
    <property type="entry name" value="MIP_CS"/>
</dbReference>
<evidence type="ECO:0000313" key="7">
    <source>
        <dbReference type="EMBL" id="QGV82137.1"/>
    </source>
</evidence>
<keyword evidence="8" id="KW-1185">Reference proteome</keyword>
<evidence type="ECO:0000256" key="3">
    <source>
        <dbReference type="ARBA" id="ARBA00022827"/>
    </source>
</evidence>
<dbReference type="KEGG" id="sfic:EIZ62_30680"/>
<dbReference type="GO" id="GO:0050660">
    <property type="term" value="F:flavin adenine dinucleotide binding"/>
    <property type="evidence" value="ECO:0007669"/>
    <property type="project" value="InterPro"/>
</dbReference>
<dbReference type="PROSITE" id="PS00221">
    <property type="entry name" value="MIP"/>
    <property type="match status" value="1"/>
</dbReference>
<dbReference type="SUPFAM" id="SSF51905">
    <property type="entry name" value="FAD/NAD(P)-binding domain"/>
    <property type="match status" value="1"/>
</dbReference>
<feature type="domain" description="Glucose-methanol-choline oxidoreductase N-terminal" evidence="5">
    <location>
        <begin position="74"/>
        <end position="316"/>
    </location>
</feature>
<dbReference type="RefSeq" id="WP_156695874.1">
    <property type="nucleotide sequence ID" value="NZ_CP034279.1"/>
</dbReference>
<dbReference type="EMBL" id="CP034279">
    <property type="protein sequence ID" value="QGV82137.1"/>
    <property type="molecule type" value="Genomic_DNA"/>
</dbReference>
<evidence type="ECO:0000259" key="5">
    <source>
        <dbReference type="Pfam" id="PF00732"/>
    </source>
</evidence>
<dbReference type="Pfam" id="PF05199">
    <property type="entry name" value="GMC_oxred_C"/>
    <property type="match status" value="1"/>
</dbReference>
<protein>
    <submittedName>
        <fullName evidence="7">GMC family oxidoreductase</fullName>
    </submittedName>
</protein>
<organism evidence="7 8">
    <name type="scientific">Streptomyces ficellus</name>
    <dbReference type="NCBI Taxonomy" id="1977088"/>
    <lineage>
        <taxon>Bacteria</taxon>
        <taxon>Bacillati</taxon>
        <taxon>Actinomycetota</taxon>
        <taxon>Actinomycetes</taxon>
        <taxon>Kitasatosporales</taxon>
        <taxon>Streptomycetaceae</taxon>
        <taxon>Streptomyces</taxon>
    </lineage>
</organism>
<evidence type="ECO:0000313" key="8">
    <source>
        <dbReference type="Proteomes" id="UP000422572"/>
    </source>
</evidence>
<keyword evidence="2" id="KW-0285">Flavoprotein</keyword>
<gene>
    <name evidence="7" type="ORF">EIZ62_30680</name>
</gene>
<dbReference type="Pfam" id="PF13450">
    <property type="entry name" value="NAD_binding_8"/>
    <property type="match status" value="1"/>
</dbReference>
<comment type="similarity">
    <text evidence="1">Belongs to the GMC oxidoreductase family.</text>
</comment>
<proteinExistence type="inferred from homology"/>
<sequence>MTGIWGRGTPPVVAAEQDTYEADVAVVGSGAGGATLAWALASTGARVLVVERGGFLPREAANWSPDAVFGEGRYHNAGTWRTTDGEAFTPANHYYVGGTTKVYGAALPRLRESDFDAREQREGTSPAWPFGYADLEPYYAEAERLYRVHGQAGADPTAPPRSGPYPHPAVPHEPVVGELAARLTNQGLHPFPIELGIDLGAGGACLRCGTCDAYPCRVGAKSDAETRALRPALRTGTVRLLTRTRADRLLTNPGGRRVTAVEAERNGRRIRVRAGTVVVSCGAINSAALLLRSGGAAHPDGLANGSGLVGRNLMVHNNSVLMAVDPRRRNPVTFQKTLAVNDFYHPLGNLQLMGKVHGAALAAAHPRLPRRLLGAVAARSVDWWVMSEDLPDPGNRVLPGPDGGVVLHRRPTNTRAHRDLVRCAARMMRRAGHPLVFTRRMGVAATGHQCGTTVAGLDETRSVLDPHCRSHEVRNLYIVDGGFFPSSAAVNPTLTIAAQALRTAREGGVLP</sequence>
<dbReference type="Proteomes" id="UP000422572">
    <property type="component" value="Chromosome"/>
</dbReference>
<evidence type="ECO:0000259" key="6">
    <source>
        <dbReference type="Pfam" id="PF05199"/>
    </source>
</evidence>
<dbReference type="OrthoDB" id="9798604at2"/>